<dbReference type="InterPro" id="IPR010156">
    <property type="entry name" value="CRISPR-assoc_prot_Cas6"/>
</dbReference>
<feature type="site" description="Transition state stabilizer" evidence="5">
    <location>
        <position position="55"/>
    </location>
</feature>
<dbReference type="GO" id="GO:0016788">
    <property type="term" value="F:hydrolase activity, acting on ester bonds"/>
    <property type="evidence" value="ECO:0007669"/>
    <property type="project" value="InterPro"/>
</dbReference>
<dbReference type="InterPro" id="IPR045747">
    <property type="entry name" value="CRISPR-assoc_prot_Cas6_N_sf"/>
</dbReference>
<evidence type="ECO:0000256" key="6">
    <source>
        <dbReference type="PIRSR" id="PIRSR005054-50"/>
    </source>
</evidence>
<feature type="active site" description="Proton donor" evidence="6">
    <location>
        <position position="43"/>
    </location>
</feature>
<dbReference type="PANTHER" id="PTHR36984:SF1">
    <property type="entry name" value="CRISPR-ASSOCIATED ENDORIBONUCLEASE CAS6 1"/>
    <property type="match status" value="1"/>
</dbReference>
<dbReference type="EMBL" id="CP106878">
    <property type="protein sequence ID" value="WAA09830.1"/>
    <property type="molecule type" value="Genomic_DNA"/>
</dbReference>
<gene>
    <name evidence="8" type="primary">cas6</name>
    <name evidence="8" type="ORF">OE104_00150</name>
</gene>
<evidence type="ECO:0000256" key="3">
    <source>
        <dbReference type="ARBA" id="ARBA00023118"/>
    </source>
</evidence>
<dbReference type="Proteomes" id="UP001164718">
    <property type="component" value="Chromosome"/>
</dbReference>
<comment type="similarity">
    <text evidence="1 4">Belongs to the CRISPR-associated protein Cas6/Cse3/CasE family.</text>
</comment>
<evidence type="ECO:0000313" key="8">
    <source>
        <dbReference type="EMBL" id="WAA09830.1"/>
    </source>
</evidence>
<dbReference type="Gene3D" id="3.30.70.1890">
    <property type="match status" value="1"/>
</dbReference>
<evidence type="ECO:0000313" key="9">
    <source>
        <dbReference type="Proteomes" id="UP001164718"/>
    </source>
</evidence>
<dbReference type="NCBIfam" id="TIGR01877">
    <property type="entry name" value="cas_cas6"/>
    <property type="match status" value="1"/>
</dbReference>
<proteinExistence type="inferred from homology"/>
<feature type="active site" description="Proton acceptor" evidence="6">
    <location>
        <position position="29"/>
    </location>
</feature>
<sequence length="255" mass="30023">MRLKIIFSNPEKYMEVPVNYQRILQGVIYHSLETDEEFQHFIHETGYTYENRRFKAFTFSRLFGKSEFNPKKRTLIFNGPITWYISSAIPKFIHLLGQAFLLKEKIRLHQTDVYLEQLQYEQTPPIHSEKLQIKMLSPVTVYSTFLKDNGKKITQYFDPSDLAFSHLIEENAKKKYEAFFQKPFEGQLKIKPLKVTPKDKVVTKYKDTIINGWNGIYELEGPMDMLEFLYNSAIGSKNSQGFGMFGLLNKYEISH</sequence>
<name>A0A9E8LUZ9_9BACI</name>
<protein>
    <recommendedName>
        <fullName evidence="4">CRISPR-associated endoribonuclease</fullName>
    </recommendedName>
</protein>
<keyword evidence="9" id="KW-1185">Reference proteome</keyword>
<keyword evidence="2" id="KW-0694">RNA-binding</keyword>
<dbReference type="KEGG" id="faf:OE104_00150"/>
<dbReference type="Pfam" id="PF01881">
    <property type="entry name" value="Cas_Cas6_C"/>
    <property type="match status" value="1"/>
</dbReference>
<dbReference type="GO" id="GO:0051607">
    <property type="term" value="P:defense response to virus"/>
    <property type="evidence" value="ECO:0007669"/>
    <property type="project" value="UniProtKB-KW"/>
</dbReference>
<evidence type="ECO:0000256" key="1">
    <source>
        <dbReference type="ARBA" id="ARBA00005937"/>
    </source>
</evidence>
<dbReference type="PIRSF" id="PIRSF005054">
    <property type="entry name" value="PF1131"/>
    <property type="match status" value="1"/>
</dbReference>
<evidence type="ECO:0000256" key="2">
    <source>
        <dbReference type="ARBA" id="ARBA00022884"/>
    </source>
</evidence>
<dbReference type="Pfam" id="PF21350">
    <property type="entry name" value="Cas6_I-A"/>
    <property type="match status" value="1"/>
</dbReference>
<evidence type="ECO:0000256" key="5">
    <source>
        <dbReference type="PIRSR" id="PIRSR005054-1"/>
    </source>
</evidence>
<evidence type="ECO:0000259" key="7">
    <source>
        <dbReference type="Pfam" id="PF01881"/>
    </source>
</evidence>
<keyword evidence="3" id="KW-0051">Antiviral defense</keyword>
<dbReference type="PANTHER" id="PTHR36984">
    <property type="entry name" value="CRISPR-ASSOCIATED ENDORIBONUCLEASE CAS6 1"/>
    <property type="match status" value="1"/>
</dbReference>
<dbReference type="InterPro" id="IPR049435">
    <property type="entry name" value="Cas_Cas6_C"/>
</dbReference>
<accession>A0A9E8LUZ9</accession>
<feature type="domain" description="CRISPR associated protein Cas6 C-terminal" evidence="7">
    <location>
        <begin position="123"/>
        <end position="245"/>
    </location>
</feature>
<evidence type="ECO:0000256" key="4">
    <source>
        <dbReference type="PIRNR" id="PIRNR005054"/>
    </source>
</evidence>
<dbReference type="GO" id="GO:0003723">
    <property type="term" value="F:RNA binding"/>
    <property type="evidence" value="ECO:0007669"/>
    <property type="project" value="UniProtKB-KW"/>
</dbReference>
<comment type="function">
    <text evidence="4">CRISPR (clustered regularly interspaced short palindromic repeat), is an adaptive immune system that provides protection against mobile genetic elements (viruses, transposable elements and conjugative plasmids). CRISPR clusters contain sequences complementary to antecedent mobile elements and target invading nucleic acids. CRISPR clusters are transcribed and processed into CRISPR RNA (crRNA).</text>
</comment>
<dbReference type="AlphaFoldDB" id="A0A9E8LUZ9"/>
<reference evidence="8" key="1">
    <citation type="submission" date="2022-09" db="EMBL/GenBank/DDBJ databases">
        <title>Complete Genomes of Fervidibacillus albus and Fervidibacillus halotolerans isolated from tidal flat sediments.</title>
        <authorList>
            <person name="Kwon K.K."/>
            <person name="Yang S.-H."/>
            <person name="Park M.J."/>
            <person name="Oh H.-M."/>
        </authorList>
    </citation>
    <scope>NUCLEOTIDE SEQUENCE</scope>
    <source>
        <strain evidence="8">MEBiC13591</strain>
    </source>
</reference>
<dbReference type="CDD" id="cd21140">
    <property type="entry name" value="Cas6_I-like"/>
    <property type="match status" value="1"/>
</dbReference>
<organism evidence="8 9">
    <name type="scientific">Fervidibacillus albus</name>
    <dbReference type="NCBI Taxonomy" id="2980026"/>
    <lineage>
        <taxon>Bacteria</taxon>
        <taxon>Bacillati</taxon>
        <taxon>Bacillota</taxon>
        <taxon>Bacilli</taxon>
        <taxon>Bacillales</taxon>
        <taxon>Bacillaceae</taxon>
        <taxon>Fervidibacillus</taxon>
    </lineage>
</organism>
<dbReference type="RefSeq" id="WP_275417614.1">
    <property type="nucleotide sequence ID" value="NZ_CP106878.1"/>
</dbReference>
<dbReference type="Gene3D" id="3.30.70.1900">
    <property type="match status" value="1"/>
</dbReference>